<evidence type="ECO:0000313" key="2">
    <source>
        <dbReference type="EMBL" id="MFC5178811.1"/>
    </source>
</evidence>
<keyword evidence="1" id="KW-0732">Signal</keyword>
<accession>A0ABW0BQG4</accession>
<name>A0ABW0BQG4_9ACTN</name>
<sequence length="181" mass="19068">MSARRRVLAAAVAAGGLLVAVTSPFASASSQGGQHIDDLRQATAKYFDVATAEADGYTELRDAAGIACIDSSAGGMGIHYVNPGLVGDPDIVMQTPELMVYAPAPDGSLVLVASEYVVLADAWHAAHGKQPPKLFGQKFTLVKAGNRYGLPDFYELHVWLWQSNPSGLFADYNPGVTCPTS</sequence>
<dbReference type="InterPro" id="IPR006311">
    <property type="entry name" value="TAT_signal"/>
</dbReference>
<evidence type="ECO:0000256" key="1">
    <source>
        <dbReference type="SAM" id="SignalP"/>
    </source>
</evidence>
<protein>
    <recommendedName>
        <fullName evidence="4">Cell wall protein</fullName>
    </recommendedName>
</protein>
<proteinExistence type="predicted"/>
<feature type="signal peptide" evidence="1">
    <location>
        <begin position="1"/>
        <end position="28"/>
    </location>
</feature>
<dbReference type="RefSeq" id="WP_378592552.1">
    <property type="nucleotide sequence ID" value="NZ_JBHSKD010000027.1"/>
</dbReference>
<comment type="caution">
    <text evidence="2">The sequence shown here is derived from an EMBL/GenBank/DDBJ whole genome shotgun (WGS) entry which is preliminary data.</text>
</comment>
<keyword evidence="3" id="KW-1185">Reference proteome</keyword>
<dbReference type="PROSITE" id="PS51318">
    <property type="entry name" value="TAT"/>
    <property type="match status" value="1"/>
</dbReference>
<reference evidence="3" key="1">
    <citation type="journal article" date="2019" name="Int. J. Syst. Evol. Microbiol.">
        <title>The Global Catalogue of Microorganisms (GCM) 10K type strain sequencing project: providing services to taxonomists for standard genome sequencing and annotation.</title>
        <authorList>
            <consortium name="The Broad Institute Genomics Platform"/>
            <consortium name="The Broad Institute Genome Sequencing Center for Infectious Disease"/>
            <person name="Wu L."/>
            <person name="Ma J."/>
        </authorList>
    </citation>
    <scope>NUCLEOTIDE SEQUENCE [LARGE SCALE GENOMIC DNA]</scope>
    <source>
        <strain evidence="3">DFY41</strain>
    </source>
</reference>
<dbReference type="EMBL" id="JBHSKD010000027">
    <property type="protein sequence ID" value="MFC5178811.1"/>
    <property type="molecule type" value="Genomic_DNA"/>
</dbReference>
<feature type="chain" id="PRO_5045456725" description="Cell wall protein" evidence="1">
    <location>
        <begin position="29"/>
        <end position="181"/>
    </location>
</feature>
<evidence type="ECO:0008006" key="4">
    <source>
        <dbReference type="Google" id="ProtNLM"/>
    </source>
</evidence>
<organism evidence="2 3">
    <name type="scientific">Nocardioides taihuensis</name>
    <dbReference type="NCBI Taxonomy" id="1835606"/>
    <lineage>
        <taxon>Bacteria</taxon>
        <taxon>Bacillati</taxon>
        <taxon>Actinomycetota</taxon>
        <taxon>Actinomycetes</taxon>
        <taxon>Propionibacteriales</taxon>
        <taxon>Nocardioidaceae</taxon>
        <taxon>Nocardioides</taxon>
    </lineage>
</organism>
<dbReference type="Proteomes" id="UP001596087">
    <property type="component" value="Unassembled WGS sequence"/>
</dbReference>
<evidence type="ECO:0000313" key="3">
    <source>
        <dbReference type="Proteomes" id="UP001596087"/>
    </source>
</evidence>
<gene>
    <name evidence="2" type="ORF">ACFPGP_19170</name>
</gene>